<organism evidence="1 2">
    <name type="scientific">Golovinomyces cichoracearum</name>
    <dbReference type="NCBI Taxonomy" id="62708"/>
    <lineage>
        <taxon>Eukaryota</taxon>
        <taxon>Fungi</taxon>
        <taxon>Dikarya</taxon>
        <taxon>Ascomycota</taxon>
        <taxon>Pezizomycotina</taxon>
        <taxon>Leotiomycetes</taxon>
        <taxon>Erysiphales</taxon>
        <taxon>Erysiphaceae</taxon>
        <taxon>Golovinomyces</taxon>
    </lineage>
</organism>
<sequence length="105" mass="11984">MKISFILKHSSENETFILPADEKNFQQFSREKQAYLSLEEMDDSKEPQKVSPSEAINLLDLVQLSLLQQYGNYKESSAEIRLLLNTLLTALRLTLFQSTSGKNVS</sequence>
<dbReference type="AlphaFoldDB" id="A0A420IPC2"/>
<protein>
    <submittedName>
        <fullName evidence="1">Uncharacterized protein</fullName>
    </submittedName>
</protein>
<reference evidence="1 2" key="1">
    <citation type="journal article" date="2018" name="BMC Genomics">
        <title>Comparative genome analyses reveal sequence features reflecting distinct modes of host-adaptation between dicot and monocot powdery mildew.</title>
        <authorList>
            <person name="Wu Y."/>
            <person name="Ma X."/>
            <person name="Pan Z."/>
            <person name="Kale S.D."/>
            <person name="Song Y."/>
            <person name="King H."/>
            <person name="Zhang Q."/>
            <person name="Presley C."/>
            <person name="Deng X."/>
            <person name="Wei C.I."/>
            <person name="Xiao S."/>
        </authorList>
    </citation>
    <scope>NUCLEOTIDE SEQUENCE [LARGE SCALE GENOMIC DNA]</scope>
    <source>
        <strain evidence="1">UCSC1</strain>
    </source>
</reference>
<dbReference type="Proteomes" id="UP000285405">
    <property type="component" value="Unassembled WGS sequence"/>
</dbReference>
<comment type="caution">
    <text evidence="1">The sequence shown here is derived from an EMBL/GenBank/DDBJ whole genome shotgun (WGS) entry which is preliminary data.</text>
</comment>
<evidence type="ECO:0000313" key="1">
    <source>
        <dbReference type="EMBL" id="RKF76345.1"/>
    </source>
</evidence>
<name>A0A420IPC2_9PEZI</name>
<proteinExistence type="predicted"/>
<accession>A0A420IPC2</accession>
<gene>
    <name evidence="1" type="ORF">GcC1_072023</name>
</gene>
<dbReference type="EMBL" id="MCBR01007253">
    <property type="protein sequence ID" value="RKF76345.1"/>
    <property type="molecule type" value="Genomic_DNA"/>
</dbReference>
<evidence type="ECO:0000313" key="2">
    <source>
        <dbReference type="Proteomes" id="UP000285405"/>
    </source>
</evidence>